<protein>
    <submittedName>
        <fullName evidence="1">Uncharacterized protein</fullName>
    </submittedName>
</protein>
<proteinExistence type="predicted"/>
<gene>
    <name evidence="1" type="ORF">GsuE55_30950</name>
</gene>
<dbReference type="EMBL" id="AP022557">
    <property type="protein sequence ID" value="BBW98262.1"/>
    <property type="molecule type" value="Genomic_DNA"/>
</dbReference>
<evidence type="ECO:0000313" key="2">
    <source>
        <dbReference type="Proteomes" id="UP000501421"/>
    </source>
</evidence>
<evidence type="ECO:0000313" key="1">
    <source>
        <dbReference type="EMBL" id="BBW98262.1"/>
    </source>
</evidence>
<dbReference type="Proteomes" id="UP000501421">
    <property type="component" value="Chromosome"/>
</dbReference>
<dbReference type="AlphaFoldDB" id="A0A679FNS8"/>
<name>A0A679FNS8_9BACL</name>
<organism evidence="1 2">
    <name type="scientific">Geobacillus subterraneus</name>
    <dbReference type="NCBI Taxonomy" id="129338"/>
    <lineage>
        <taxon>Bacteria</taxon>
        <taxon>Bacillati</taxon>
        <taxon>Bacillota</taxon>
        <taxon>Bacilli</taxon>
        <taxon>Bacillales</taxon>
        <taxon>Anoxybacillaceae</taxon>
        <taxon>Geobacillus</taxon>
    </lineage>
</organism>
<sequence>MNFGSVSKKKGLKQLWSNGLSNRGAYGSGLVHFLSIDAMTRVPASKRRRRWWKYITARFE</sequence>
<accession>A0A679FNS8</accession>
<reference evidence="2" key="1">
    <citation type="journal article" date="2020" name="Microbiol. Resour. Announc.">
        <title>Complete Genome Sequence of Geobacillus sp. Strain E55-1, Isolated from Mine Geyser in Japan.</title>
        <authorList>
            <person name="Miyazaki K."/>
            <person name="Hase E."/>
            <person name="Tokito N."/>
        </authorList>
    </citation>
    <scope>NUCLEOTIDE SEQUENCE [LARGE SCALE GENOMIC DNA]</scope>
    <source>
        <strain evidence="2">E55-1</strain>
    </source>
</reference>
<keyword evidence="2" id="KW-1185">Reference proteome</keyword>